<evidence type="ECO:0000313" key="2">
    <source>
        <dbReference type="EMBL" id="KAK2649111.1"/>
    </source>
</evidence>
<dbReference type="Proteomes" id="UP001280121">
    <property type="component" value="Unassembled WGS sequence"/>
</dbReference>
<dbReference type="InterPro" id="IPR011051">
    <property type="entry name" value="RmlC_Cupin_sf"/>
</dbReference>
<reference evidence="2" key="1">
    <citation type="journal article" date="2023" name="Plant J.">
        <title>Genome sequences and population genomics provide insights into the demographic history, inbreeding, and mutation load of two 'living fossil' tree species of Dipteronia.</title>
        <authorList>
            <person name="Feng Y."/>
            <person name="Comes H.P."/>
            <person name="Chen J."/>
            <person name="Zhu S."/>
            <person name="Lu R."/>
            <person name="Zhang X."/>
            <person name="Li P."/>
            <person name="Qiu J."/>
            <person name="Olsen K.M."/>
            <person name="Qiu Y."/>
        </authorList>
    </citation>
    <scope>NUCLEOTIDE SEQUENCE</scope>
    <source>
        <strain evidence="2">KIB01</strain>
    </source>
</reference>
<gene>
    <name evidence="2" type="ORF">Ddye_016600</name>
</gene>
<dbReference type="EMBL" id="JANJYI010000005">
    <property type="protein sequence ID" value="KAK2649111.1"/>
    <property type="molecule type" value="Genomic_DNA"/>
</dbReference>
<proteinExistence type="predicted"/>
<organism evidence="2 3">
    <name type="scientific">Dipteronia dyeriana</name>
    <dbReference type="NCBI Taxonomy" id="168575"/>
    <lineage>
        <taxon>Eukaryota</taxon>
        <taxon>Viridiplantae</taxon>
        <taxon>Streptophyta</taxon>
        <taxon>Embryophyta</taxon>
        <taxon>Tracheophyta</taxon>
        <taxon>Spermatophyta</taxon>
        <taxon>Magnoliopsida</taxon>
        <taxon>eudicotyledons</taxon>
        <taxon>Gunneridae</taxon>
        <taxon>Pentapetalae</taxon>
        <taxon>rosids</taxon>
        <taxon>malvids</taxon>
        <taxon>Sapindales</taxon>
        <taxon>Sapindaceae</taxon>
        <taxon>Hippocastanoideae</taxon>
        <taxon>Acereae</taxon>
        <taxon>Dipteronia</taxon>
    </lineage>
</organism>
<dbReference type="InterPro" id="IPR014710">
    <property type="entry name" value="RmlC-like_jellyroll"/>
</dbReference>
<name>A0AAD9WZR1_9ROSI</name>
<comment type="caution">
    <text evidence="2">The sequence shown here is derived from an EMBL/GenBank/DDBJ whole genome shotgun (WGS) entry which is preliminary data.</text>
</comment>
<dbReference type="PANTHER" id="PTHR33271:SF7">
    <property type="entry name" value="PLASTID TRANSCRIPTIONALLY ACTIVE 18"/>
    <property type="match status" value="1"/>
</dbReference>
<dbReference type="CDD" id="cd02227">
    <property type="entry name" value="cupin_TM1112-like"/>
    <property type="match status" value="1"/>
</dbReference>
<dbReference type="InterPro" id="IPR008579">
    <property type="entry name" value="UGlyAH_Cupin_dom"/>
</dbReference>
<feature type="domain" description="(S)-ureidoglycine aminohydrolase cupin" evidence="1">
    <location>
        <begin position="62"/>
        <end position="127"/>
    </location>
</feature>
<evidence type="ECO:0000259" key="1">
    <source>
        <dbReference type="Pfam" id="PF05899"/>
    </source>
</evidence>
<dbReference type="Pfam" id="PF05899">
    <property type="entry name" value="Cupin_3"/>
    <property type="match status" value="1"/>
</dbReference>
<evidence type="ECO:0000313" key="3">
    <source>
        <dbReference type="Proteomes" id="UP001280121"/>
    </source>
</evidence>
<dbReference type="Gene3D" id="2.60.120.10">
    <property type="entry name" value="Jelly Rolls"/>
    <property type="match status" value="1"/>
</dbReference>
<sequence length="144" mass="16999">MASVITAPTFGFFSIKKGSSDCRTINNKNRLCHGIKVMQVEKPLEELYNVKVERKVSPERLKELGVSRWSVWKTGKSKLPWDWQVDQLVYIEEGEVRVVPEGSQRFMHFMAGDLVRYPKWFEADLWFNGPYQERYRFRAYGDDL</sequence>
<dbReference type="PANTHER" id="PTHR33271">
    <property type="entry name" value="OS04G0445200 PROTEIN"/>
    <property type="match status" value="1"/>
</dbReference>
<protein>
    <recommendedName>
        <fullName evidence="1">(S)-ureidoglycine aminohydrolase cupin domain-containing protein</fullName>
    </recommendedName>
</protein>
<dbReference type="AlphaFoldDB" id="A0AAD9WZR1"/>
<dbReference type="SUPFAM" id="SSF51182">
    <property type="entry name" value="RmlC-like cupins"/>
    <property type="match status" value="1"/>
</dbReference>
<keyword evidence="3" id="KW-1185">Reference proteome</keyword>
<accession>A0AAD9WZR1</accession>